<name>A0AB33G1S4_SERMA</name>
<accession>A0AB33G1S4</accession>
<organism evidence="1 2">
    <name type="scientific">Serratia marcescens</name>
    <dbReference type="NCBI Taxonomy" id="615"/>
    <lineage>
        <taxon>Bacteria</taxon>
        <taxon>Pseudomonadati</taxon>
        <taxon>Pseudomonadota</taxon>
        <taxon>Gammaproteobacteria</taxon>
        <taxon>Enterobacterales</taxon>
        <taxon>Yersiniaceae</taxon>
        <taxon>Serratia</taxon>
    </lineage>
</organism>
<evidence type="ECO:0000313" key="1">
    <source>
        <dbReference type="EMBL" id="AWL70684.1"/>
    </source>
</evidence>
<sequence>MGKIFAYAWASGLIEFGTTYPDGALPIYSGEEAPLREAVMISARHCRINDDMLVPGIPEAASQREALDALINFSDHIKATYLRLNNHA</sequence>
<reference evidence="1 2" key="1">
    <citation type="submission" date="2018-05" db="EMBL/GenBank/DDBJ databases">
        <title>Klebsiella quasipneumonaiae provides a window into carbapenemase gene transfer, plasmid rearrangements and nosocomial acquisition from the hospital environment.</title>
        <authorList>
            <person name="Mathers A.J."/>
            <person name="Vegesana K."/>
            <person name="Stoesser N."/>
            <person name="Crook D."/>
            <person name="Vaughan A."/>
            <person name="Barry K."/>
            <person name="Parikh H."/>
            <person name="Sebra R."/>
            <person name="Kotay S."/>
            <person name="Walker A.S."/>
            <person name="Sheppard A.E."/>
        </authorList>
    </citation>
    <scope>NUCLEOTIDE SEQUENCE [LARGE SCALE GENOMIC DNA]</scope>
    <source>
        <strain evidence="1 2">CAV1761</strain>
    </source>
</reference>
<dbReference type="EMBL" id="CP029449">
    <property type="protein sequence ID" value="AWL70684.1"/>
    <property type="molecule type" value="Genomic_DNA"/>
</dbReference>
<dbReference type="RefSeq" id="WP_047730410.1">
    <property type="nucleotide sequence ID" value="NZ_CADDTT010000054.1"/>
</dbReference>
<dbReference type="AlphaFoldDB" id="A0AB33G1S4"/>
<evidence type="ECO:0000313" key="2">
    <source>
        <dbReference type="Proteomes" id="UP000245399"/>
    </source>
</evidence>
<protein>
    <submittedName>
        <fullName evidence="1">Host nuclease inhibitor protein</fullName>
    </submittedName>
</protein>
<dbReference type="Proteomes" id="UP000245399">
    <property type="component" value="Chromosome"/>
</dbReference>
<proteinExistence type="predicted"/>
<gene>
    <name evidence="1" type="ORF">DKC05_25055</name>
</gene>